<proteinExistence type="predicted"/>
<reference evidence="2" key="1">
    <citation type="submission" date="2022-12" db="EMBL/GenBank/DDBJ databases">
        <title>Phocaeicola acetigenes sp. nov., isolated feces from a healthy human.</title>
        <authorList>
            <person name="Do H."/>
            <person name="Ha Y.B."/>
            <person name="Kim J.-S."/>
            <person name="Suh M.K."/>
            <person name="Kim H.S."/>
            <person name="Lee J.-S."/>
        </authorList>
    </citation>
    <scope>NUCLEOTIDE SEQUENCE</scope>
    <source>
        <strain evidence="2">KGMB11183</strain>
    </source>
</reference>
<gene>
    <name evidence="2" type="ORF">O6P32_13355</name>
</gene>
<keyword evidence="1" id="KW-0472">Membrane</keyword>
<evidence type="ECO:0000313" key="2">
    <source>
        <dbReference type="EMBL" id="MCZ8373685.1"/>
    </source>
</evidence>
<name>A0ABT4PKX8_9BACT</name>
<dbReference type="RefSeq" id="WP_269879018.1">
    <property type="nucleotide sequence ID" value="NZ_JAPZVM010000018.1"/>
</dbReference>
<dbReference type="EMBL" id="JAPZVM010000018">
    <property type="protein sequence ID" value="MCZ8373685.1"/>
    <property type="molecule type" value="Genomic_DNA"/>
</dbReference>
<evidence type="ECO:0000313" key="3">
    <source>
        <dbReference type="Proteomes" id="UP001141933"/>
    </source>
</evidence>
<sequence>MNQKNRKHEERERREAEKANKLIRNLCIGLIVLALITIIAYTW</sequence>
<feature type="transmembrane region" description="Helical" evidence="1">
    <location>
        <begin position="21"/>
        <end position="41"/>
    </location>
</feature>
<keyword evidence="1" id="KW-0812">Transmembrane</keyword>
<comment type="caution">
    <text evidence="2">The sequence shown here is derived from an EMBL/GenBank/DDBJ whole genome shotgun (WGS) entry which is preliminary data.</text>
</comment>
<accession>A0ABT4PKX8</accession>
<evidence type="ECO:0000256" key="1">
    <source>
        <dbReference type="SAM" id="Phobius"/>
    </source>
</evidence>
<keyword evidence="3" id="KW-1185">Reference proteome</keyword>
<keyword evidence="1" id="KW-1133">Transmembrane helix</keyword>
<dbReference type="Proteomes" id="UP001141933">
    <property type="component" value="Unassembled WGS sequence"/>
</dbReference>
<organism evidence="2 3">
    <name type="scientific">Phocaeicola acetigenes</name>
    <dbReference type="NCBI Taxonomy" id="3016083"/>
    <lineage>
        <taxon>Bacteria</taxon>
        <taxon>Pseudomonadati</taxon>
        <taxon>Bacteroidota</taxon>
        <taxon>Bacteroidia</taxon>
        <taxon>Bacteroidales</taxon>
        <taxon>Bacteroidaceae</taxon>
        <taxon>Phocaeicola</taxon>
    </lineage>
</organism>
<protein>
    <submittedName>
        <fullName evidence="2">Uncharacterized protein</fullName>
    </submittedName>
</protein>